<organism evidence="2 3">
    <name type="scientific">Brevibacterium permense</name>
    <dbReference type="NCBI Taxonomy" id="234834"/>
    <lineage>
        <taxon>Bacteria</taxon>
        <taxon>Bacillati</taxon>
        <taxon>Actinomycetota</taxon>
        <taxon>Actinomycetes</taxon>
        <taxon>Micrococcales</taxon>
        <taxon>Brevibacteriaceae</taxon>
        <taxon>Brevibacterium</taxon>
    </lineage>
</organism>
<sequence>MCAIGRLRPLGQNHSTAHIEPTGLKYSLRGSDGQVDLIKVAYTRLNFAEDGFIPAGENFFSDDCCRFSFKLSLSHFGSRLWYQGTAWTVVELNGFAVILRSADQFKRARAPAPAAADTGDESRMDESRSELIKPYRQYIYV</sequence>
<name>A0ABN2A649_9MICO</name>
<feature type="region of interest" description="Disordered" evidence="1">
    <location>
        <begin position="110"/>
        <end position="129"/>
    </location>
</feature>
<gene>
    <name evidence="2" type="ORF">GCM10009690_12750</name>
</gene>
<comment type="caution">
    <text evidence="2">The sequence shown here is derived from an EMBL/GenBank/DDBJ whole genome shotgun (WGS) entry which is preliminary data.</text>
</comment>
<protein>
    <submittedName>
        <fullName evidence="2">Uncharacterized protein</fullName>
    </submittedName>
</protein>
<accession>A0ABN2A649</accession>
<evidence type="ECO:0000313" key="3">
    <source>
        <dbReference type="Proteomes" id="UP001500177"/>
    </source>
</evidence>
<dbReference type="Proteomes" id="UP001500177">
    <property type="component" value="Unassembled WGS sequence"/>
</dbReference>
<proteinExistence type="predicted"/>
<reference evidence="2 3" key="1">
    <citation type="journal article" date="2019" name="Int. J. Syst. Evol. Microbiol.">
        <title>The Global Catalogue of Microorganisms (GCM) 10K type strain sequencing project: providing services to taxonomists for standard genome sequencing and annotation.</title>
        <authorList>
            <consortium name="The Broad Institute Genomics Platform"/>
            <consortium name="The Broad Institute Genome Sequencing Center for Infectious Disease"/>
            <person name="Wu L."/>
            <person name="Ma J."/>
        </authorList>
    </citation>
    <scope>NUCLEOTIDE SEQUENCE [LARGE SCALE GENOMIC DNA]</scope>
    <source>
        <strain evidence="2 3">JCM 13318</strain>
    </source>
</reference>
<keyword evidence="3" id="KW-1185">Reference proteome</keyword>
<dbReference type="EMBL" id="BAAALX010000004">
    <property type="protein sequence ID" value="GAA1511083.1"/>
    <property type="molecule type" value="Genomic_DNA"/>
</dbReference>
<feature type="compositionally biased region" description="Basic and acidic residues" evidence="1">
    <location>
        <begin position="120"/>
        <end position="129"/>
    </location>
</feature>
<evidence type="ECO:0000313" key="2">
    <source>
        <dbReference type="EMBL" id="GAA1511083.1"/>
    </source>
</evidence>
<evidence type="ECO:0000256" key="1">
    <source>
        <dbReference type="SAM" id="MobiDB-lite"/>
    </source>
</evidence>